<evidence type="ECO:0000259" key="2">
    <source>
        <dbReference type="Pfam" id="PF03732"/>
    </source>
</evidence>
<dbReference type="EMBL" id="JAVXUP010000004">
    <property type="protein sequence ID" value="KAK3043599.1"/>
    <property type="molecule type" value="Genomic_DNA"/>
</dbReference>
<dbReference type="InterPro" id="IPR021109">
    <property type="entry name" value="Peptidase_aspartic_dom_sf"/>
</dbReference>
<evidence type="ECO:0000256" key="1">
    <source>
        <dbReference type="SAM" id="MobiDB-lite"/>
    </source>
</evidence>
<name>A0AA88XC18_9ASTE</name>
<dbReference type="Proteomes" id="UP001188597">
    <property type="component" value="Unassembled WGS sequence"/>
</dbReference>
<protein>
    <recommendedName>
        <fullName evidence="2">Retrotransposon gag domain-containing protein</fullName>
    </recommendedName>
</protein>
<dbReference type="InterPro" id="IPR005162">
    <property type="entry name" value="Retrotrans_gag_dom"/>
</dbReference>
<proteinExistence type="predicted"/>
<accession>A0AA88XC18</accession>
<feature type="compositionally biased region" description="Polar residues" evidence="1">
    <location>
        <begin position="213"/>
        <end position="224"/>
    </location>
</feature>
<dbReference type="InterPro" id="IPR001969">
    <property type="entry name" value="Aspartic_peptidase_AS"/>
</dbReference>
<organism evidence="3 4">
    <name type="scientific">Escallonia herrerae</name>
    <dbReference type="NCBI Taxonomy" id="1293975"/>
    <lineage>
        <taxon>Eukaryota</taxon>
        <taxon>Viridiplantae</taxon>
        <taxon>Streptophyta</taxon>
        <taxon>Embryophyta</taxon>
        <taxon>Tracheophyta</taxon>
        <taxon>Spermatophyta</taxon>
        <taxon>Magnoliopsida</taxon>
        <taxon>eudicotyledons</taxon>
        <taxon>Gunneridae</taxon>
        <taxon>Pentapetalae</taxon>
        <taxon>asterids</taxon>
        <taxon>campanulids</taxon>
        <taxon>Escalloniales</taxon>
        <taxon>Escalloniaceae</taxon>
        <taxon>Escallonia</taxon>
    </lineage>
</organism>
<sequence>MTKVSMAAMYLVGDAKLWWRKKYAKIEDGSCVINTWDVLKRELKSQFFPKNTAFNARKALLECKHTRSVREYCQAFSALMLNISDMSTVDRLFFFMEGLKPWARTELNRCRDYNSEPQRPPQRGNPSRSNGGKKPGGQVPNQSWGSKSSWVSNSSTQQKSGVGFKAKPDASTGGEVKKPPFRGCFLCQGPHMIANFPQRQMTNAFFDNIGQVQRGEQSGSQSRHPPTEEQTDAQDYEEDDVVGAFPQWCNAVTTQVGNPEESLTGEKPKDMPPKKKGDVPRKGFMYVDIKVNGKAIRAMVDTGATHNYISSTEVQRLGLTLEKGCGRVKAINSTAQLVAGIARSVLIKIGPYEGRINLSVVIMDDFKLILGLEFMRDTKTTVMPCTNSLAMLGSKRFIVRTDNTAMSHFLSQSKLTSKQAKWQELLAEFNFMLEYRAGSTNSVADALSRIAELDQVALMTMNAIVRANSRVAINIEKKIRKALTRDPVAQQLLKLIESGKTRQFWQEDDLLMTK</sequence>
<gene>
    <name evidence="3" type="ORF">RJ639_001661</name>
</gene>
<dbReference type="AlphaFoldDB" id="A0AA88XC18"/>
<dbReference type="PANTHER" id="PTHR12917">
    <property type="entry name" value="ASPARTYL PROTEASE DDI-RELATED"/>
    <property type="match status" value="1"/>
</dbReference>
<feature type="region of interest" description="Disordered" evidence="1">
    <location>
        <begin position="256"/>
        <end position="278"/>
    </location>
</feature>
<feature type="compositionally biased region" description="Basic and acidic residues" evidence="1">
    <location>
        <begin position="264"/>
        <end position="278"/>
    </location>
</feature>
<dbReference type="PANTHER" id="PTHR12917:SF18">
    <property type="entry name" value="DNA DAMAGE-INDUCIBLE PROTEIN 1-LIKE"/>
    <property type="match status" value="1"/>
</dbReference>
<comment type="caution">
    <text evidence="3">The sequence shown here is derived from an EMBL/GenBank/DDBJ whole genome shotgun (WGS) entry which is preliminary data.</text>
</comment>
<dbReference type="SUPFAM" id="SSF50630">
    <property type="entry name" value="Acid proteases"/>
    <property type="match status" value="1"/>
</dbReference>
<dbReference type="CDD" id="cd00303">
    <property type="entry name" value="retropepsin_like"/>
    <property type="match status" value="1"/>
</dbReference>
<dbReference type="GO" id="GO:0006508">
    <property type="term" value="P:proteolysis"/>
    <property type="evidence" value="ECO:0007669"/>
    <property type="project" value="InterPro"/>
</dbReference>
<dbReference type="Pfam" id="PF03732">
    <property type="entry name" value="Retrotrans_gag"/>
    <property type="match status" value="1"/>
</dbReference>
<dbReference type="Pfam" id="PF13975">
    <property type="entry name" value="gag-asp_proteas"/>
    <property type="match status" value="1"/>
</dbReference>
<reference evidence="3" key="1">
    <citation type="submission" date="2022-12" db="EMBL/GenBank/DDBJ databases">
        <title>Draft genome assemblies for two species of Escallonia (Escalloniales).</title>
        <authorList>
            <person name="Chanderbali A."/>
            <person name="Dervinis C."/>
            <person name="Anghel I."/>
            <person name="Soltis D."/>
            <person name="Soltis P."/>
            <person name="Zapata F."/>
        </authorList>
    </citation>
    <scope>NUCLEOTIDE SEQUENCE</scope>
    <source>
        <strain evidence="3">UCBG64.0493</strain>
        <tissue evidence="3">Leaf</tissue>
    </source>
</reference>
<dbReference type="Gene3D" id="2.40.70.10">
    <property type="entry name" value="Acid Proteases"/>
    <property type="match status" value="1"/>
</dbReference>
<feature type="region of interest" description="Disordered" evidence="1">
    <location>
        <begin position="112"/>
        <end position="178"/>
    </location>
</feature>
<keyword evidence="4" id="KW-1185">Reference proteome</keyword>
<dbReference type="GO" id="GO:0004190">
    <property type="term" value="F:aspartic-type endopeptidase activity"/>
    <property type="evidence" value="ECO:0007669"/>
    <property type="project" value="InterPro"/>
</dbReference>
<dbReference type="PROSITE" id="PS00141">
    <property type="entry name" value="ASP_PROTEASE"/>
    <property type="match status" value="1"/>
</dbReference>
<evidence type="ECO:0000313" key="3">
    <source>
        <dbReference type="EMBL" id="KAK3043599.1"/>
    </source>
</evidence>
<feature type="compositionally biased region" description="Low complexity" evidence="1">
    <location>
        <begin position="141"/>
        <end position="160"/>
    </location>
</feature>
<feature type="domain" description="Retrotransposon gag" evidence="2">
    <location>
        <begin position="6"/>
        <end position="101"/>
    </location>
</feature>
<feature type="region of interest" description="Disordered" evidence="1">
    <location>
        <begin position="213"/>
        <end position="235"/>
    </location>
</feature>
<evidence type="ECO:0000313" key="4">
    <source>
        <dbReference type="Proteomes" id="UP001188597"/>
    </source>
</evidence>